<dbReference type="AlphaFoldDB" id="A0A8B6XCI7"/>
<accession>A0A8B6XCI7</accession>
<evidence type="ECO:0000256" key="1">
    <source>
        <dbReference type="SAM" id="Phobius"/>
    </source>
</evidence>
<evidence type="ECO:0000313" key="2">
    <source>
        <dbReference type="Proteomes" id="UP000675920"/>
    </source>
</evidence>
<evidence type="ECO:0000313" key="3">
    <source>
        <dbReference type="RefSeq" id="WP_156924334.1"/>
    </source>
</evidence>
<dbReference type="Proteomes" id="UP000675920">
    <property type="component" value="Unplaced"/>
</dbReference>
<protein>
    <submittedName>
        <fullName evidence="3">Uncharacterized protein</fullName>
    </submittedName>
</protein>
<name>A0A8B6XCI7_9BURK</name>
<sequence length="95" mass="10476">MIQLLAFRARANHRPFLCELVQVGGVAGCEDVATLDNLFLFTILMGALAIFLPLSSMVSMVRQKLIATVYRAEIISPADLIQQNAPTVKTFLVRL</sequence>
<keyword evidence="1" id="KW-0812">Transmembrane</keyword>
<keyword evidence="1" id="KW-0472">Membrane</keyword>
<dbReference type="RefSeq" id="WP_156924334.1">
    <property type="nucleotide sequence ID" value="NZ_AXWS01000008.1"/>
</dbReference>
<reference evidence="3" key="1">
    <citation type="submission" date="2025-08" db="UniProtKB">
        <authorList>
            <consortium name="RefSeq"/>
        </authorList>
    </citation>
    <scope>IDENTIFICATION</scope>
</reference>
<organism evidence="2 3">
    <name type="scientific">Derxia gummosa DSM 723</name>
    <dbReference type="NCBI Taxonomy" id="1121388"/>
    <lineage>
        <taxon>Bacteria</taxon>
        <taxon>Pseudomonadati</taxon>
        <taxon>Pseudomonadota</taxon>
        <taxon>Betaproteobacteria</taxon>
        <taxon>Burkholderiales</taxon>
        <taxon>Alcaligenaceae</taxon>
        <taxon>Derxia</taxon>
    </lineage>
</organism>
<feature type="transmembrane region" description="Helical" evidence="1">
    <location>
        <begin position="38"/>
        <end position="61"/>
    </location>
</feature>
<keyword evidence="1" id="KW-1133">Transmembrane helix</keyword>
<proteinExistence type="predicted"/>
<keyword evidence="2" id="KW-1185">Reference proteome</keyword>